<dbReference type="RefSeq" id="WP_283927144.1">
    <property type="nucleotide sequence ID" value="NZ_CP126084.1"/>
</dbReference>
<name>A0AA95I547_9BACL</name>
<sequence>MKWIEWAVVGVLIFFPFATINQIDVELMRQTMLLELRYDAAMDAAVDAAAQALIINADQQHESRYESVKRVAVNTEEALTAFYRTLYTNFGISGDPVAQGVLNRYIPVIVVIGYDGFYVYAEDEWTDRNGQTVMAPAWGTKRPYAYTDSSGNSYSFTLDEQVLVYAAATRSWHEGFRRDIQAEANIPLLRDAALFHEVRLSTIVGAIQDELSYRINKHNEVALRNGLSYTFTLPSIPLEEWHNTIADVGVVAFMQGIPMGRKEYNNYALGGSRVMKQTEIVGAMKDNMKVYYRRSCPYSYPIEETFASEKTAAQQGYMPLSCSSF</sequence>
<reference evidence="1" key="1">
    <citation type="submission" date="2023-05" db="EMBL/GenBank/DDBJ databases">
        <title>Comparative genomics of Bacillaceae isolates and their secondary metabolite potential.</title>
        <authorList>
            <person name="Song L."/>
            <person name="Nielsen L.J."/>
            <person name="Mohite O."/>
            <person name="Xu X."/>
            <person name="Weber T."/>
            <person name="Kovacs A.T."/>
        </authorList>
    </citation>
    <scope>NUCLEOTIDE SEQUENCE</scope>
    <source>
        <strain evidence="1">B2_4</strain>
    </source>
</reference>
<accession>A0AA95I547</accession>
<proteinExistence type="predicted"/>
<dbReference type="EMBL" id="CP126084">
    <property type="protein sequence ID" value="WHX49995.1"/>
    <property type="molecule type" value="Genomic_DNA"/>
</dbReference>
<dbReference type="KEGG" id="pwn:QNH46_04810"/>
<evidence type="ECO:0008006" key="3">
    <source>
        <dbReference type="Google" id="ProtNLM"/>
    </source>
</evidence>
<evidence type="ECO:0000313" key="1">
    <source>
        <dbReference type="EMBL" id="WHX49995.1"/>
    </source>
</evidence>
<gene>
    <name evidence="1" type="ORF">QNH46_04810</name>
</gene>
<protein>
    <recommendedName>
        <fullName evidence="3">F0F1-type ATP synthase</fullName>
    </recommendedName>
</protein>
<dbReference type="Proteomes" id="UP001177943">
    <property type="component" value="Chromosome"/>
</dbReference>
<dbReference type="AlphaFoldDB" id="A0AA95I547"/>
<evidence type="ECO:0000313" key="2">
    <source>
        <dbReference type="Proteomes" id="UP001177943"/>
    </source>
</evidence>
<organism evidence="1 2">
    <name type="scientific">Paenibacillus woosongensis</name>
    <dbReference type="NCBI Taxonomy" id="307580"/>
    <lineage>
        <taxon>Bacteria</taxon>
        <taxon>Bacillati</taxon>
        <taxon>Bacillota</taxon>
        <taxon>Bacilli</taxon>
        <taxon>Bacillales</taxon>
        <taxon>Paenibacillaceae</taxon>
        <taxon>Paenibacillus</taxon>
    </lineage>
</organism>